<dbReference type="Pfam" id="PF00612">
    <property type="entry name" value="IQ"/>
    <property type="match status" value="4"/>
</dbReference>
<dbReference type="Gene3D" id="1.20.120.720">
    <property type="entry name" value="Myosin VI head, motor domain, U50 subdomain"/>
    <property type="match status" value="1"/>
</dbReference>
<dbReference type="PRINTS" id="PR00193">
    <property type="entry name" value="MYOSINHEAVY"/>
</dbReference>
<dbReference type="Gene3D" id="1.20.5.190">
    <property type="match status" value="3"/>
</dbReference>
<dbReference type="Gene3D" id="1.20.58.530">
    <property type="match status" value="1"/>
</dbReference>
<evidence type="ECO:0000259" key="13">
    <source>
        <dbReference type="PROSITE" id="PS51456"/>
    </source>
</evidence>
<evidence type="ECO:0000256" key="8">
    <source>
        <dbReference type="ARBA" id="ARBA00023203"/>
    </source>
</evidence>
<dbReference type="InterPro" id="IPR000048">
    <property type="entry name" value="IQ_motif_EF-hand-BS"/>
</dbReference>
<evidence type="ECO:0000256" key="3">
    <source>
        <dbReference type="ARBA" id="ARBA00022741"/>
    </source>
</evidence>
<dbReference type="Gene3D" id="1.10.10.820">
    <property type="match status" value="1"/>
</dbReference>
<evidence type="ECO:0000256" key="10">
    <source>
        <dbReference type="SAM" id="Coils"/>
    </source>
</evidence>
<feature type="domain" description="Myosin N-terminal SH3-like" evidence="14">
    <location>
        <begin position="9"/>
        <end position="61"/>
    </location>
</feature>
<keyword evidence="4 9" id="KW-0067">ATP-binding</keyword>
<dbReference type="PROSITE" id="PS51456">
    <property type="entry name" value="MYOSIN_MOTOR"/>
    <property type="match status" value="1"/>
</dbReference>
<dbReference type="InterPro" id="IPR004009">
    <property type="entry name" value="SH3_Myosin"/>
</dbReference>
<feature type="coiled-coil region" evidence="10">
    <location>
        <begin position="1064"/>
        <end position="1091"/>
    </location>
</feature>
<dbReference type="EMBL" id="JAGEUA010000001">
    <property type="protein sequence ID" value="KAL1023009.1"/>
    <property type="molecule type" value="Genomic_DNA"/>
</dbReference>
<dbReference type="Gene3D" id="3.40.850.10">
    <property type="entry name" value="Kinesin motor domain"/>
    <property type="match status" value="1"/>
</dbReference>
<feature type="coiled-coil region" evidence="10">
    <location>
        <begin position="920"/>
        <end position="979"/>
    </location>
</feature>
<feature type="binding site" evidence="9">
    <location>
        <begin position="163"/>
        <end position="170"/>
    </location>
    <ligand>
        <name>ATP</name>
        <dbReference type="ChEBI" id="CHEBI:30616"/>
    </ligand>
</feature>
<keyword evidence="16" id="KW-1185">Reference proteome</keyword>
<dbReference type="PANTHER" id="PTHR13140">
    <property type="entry name" value="MYOSIN"/>
    <property type="match status" value="1"/>
</dbReference>
<dbReference type="SMART" id="SM00242">
    <property type="entry name" value="MYSc"/>
    <property type="match status" value="1"/>
</dbReference>
<dbReference type="CDD" id="cd01380">
    <property type="entry name" value="MYSc_Myo5"/>
    <property type="match status" value="1"/>
</dbReference>
<dbReference type="PROSITE" id="PS51126">
    <property type="entry name" value="DILUTE"/>
    <property type="match status" value="1"/>
</dbReference>
<evidence type="ECO:0000256" key="11">
    <source>
        <dbReference type="SAM" id="MobiDB-lite"/>
    </source>
</evidence>
<dbReference type="InterPro" id="IPR002710">
    <property type="entry name" value="Dilute_dom"/>
</dbReference>
<evidence type="ECO:0000259" key="14">
    <source>
        <dbReference type="PROSITE" id="PS51844"/>
    </source>
</evidence>
<dbReference type="PROSITE" id="PS50096">
    <property type="entry name" value="IQ"/>
    <property type="match status" value="4"/>
</dbReference>
<dbReference type="SMART" id="SM00015">
    <property type="entry name" value="IQ"/>
    <property type="match status" value="6"/>
</dbReference>
<dbReference type="GO" id="GO:0003779">
    <property type="term" value="F:actin binding"/>
    <property type="evidence" value="ECO:0007669"/>
    <property type="project" value="UniProtKB-KW"/>
</dbReference>
<keyword evidence="2" id="KW-0677">Repeat</keyword>
<dbReference type="SUPFAM" id="SSF52540">
    <property type="entry name" value="P-loop containing nucleoside triphosphate hydrolases"/>
    <property type="match status" value="2"/>
</dbReference>
<dbReference type="InterPro" id="IPR036961">
    <property type="entry name" value="Kinesin_motor_dom_sf"/>
</dbReference>
<organism evidence="15 16">
    <name type="scientific">Umbra pygmaea</name>
    <name type="common">Eastern mudminnow</name>
    <dbReference type="NCBI Taxonomy" id="75934"/>
    <lineage>
        <taxon>Eukaryota</taxon>
        <taxon>Metazoa</taxon>
        <taxon>Chordata</taxon>
        <taxon>Craniata</taxon>
        <taxon>Vertebrata</taxon>
        <taxon>Euteleostomi</taxon>
        <taxon>Actinopterygii</taxon>
        <taxon>Neopterygii</taxon>
        <taxon>Teleostei</taxon>
        <taxon>Protacanthopterygii</taxon>
        <taxon>Esociformes</taxon>
        <taxon>Umbridae</taxon>
        <taxon>Umbra</taxon>
    </lineage>
</organism>
<dbReference type="SUPFAM" id="SSF50084">
    <property type="entry name" value="Myosin S1 fragment, N-terminal domain"/>
    <property type="match status" value="1"/>
</dbReference>
<sequence length="1688" mass="190413">MIGAIELYTKGASVWIPDPDAVWVSAKLLKNYNPGDQHVLLQISDGRDVQYPVSSPSGLPPLGNPDILEGENDLTALSFLHEPAVLHNLRVRFLDYSSIYTYCGIVLVALNPYDQLPIYGEEVIDAYSGQDMADMEPHIFSVAEEAYRTMTREEKNQSIIISGESGAGKTVSAKFTMRYFAVVGGAAQQTSVEERVLATNPIMESIGNAKTTRNDNSSRFGKYIEIGFGRKGDIIGANMRTYLLEKSRVVFQTSQERNYHIFYQLCSSRDLSEMRGFKLDSAEKFRYTNQGGEDSLQITGTDDVEDLERTRNAFTILGVLPDQQMELFRILAAVLHLGNVNIQASGRGGDRSYIDGGDRSLAVFCKLLGVEKAQMAHWLCHRKLAVGVEMLVKPMSGQQALEARDALAKHVYGQLFTWIVTRLNSALRAQGEKHKSFIGVLDIYGFETFDRNSFEQFCINYANEKLQQQFNRHVFQLEQEEYVREELPWNRIEFSDNQPCIVLIEGQLGVLDLLDEECRMPKGSEHSWARKLYDQHQTNNPSPHFCKPRLSNTAFIIVHFADMVQYECDGFLEKNRDTVFEEPINILKASQSELVAELFQQESAGGDLSLPAGKSSIPNGSLRCGPGKRAHREHKLTVSFQFRQSLQLLMDTLNRTTPHYVRCIKPNDLKKPFMFDPKRAVQQLRACGVLETIRISAAGYPSRWTYAEFYNRYRVLLRGTGFQTQEQIEALCQEALPQLIPHPEQYCFGKTKVFFRAGQVALLERLRAEKLRLAGVIIQSWVRGWLGRRRYLMTRWATLTIQRYTRGTLARRLADTLRYTKAALIIQKTYRMVAIRQMFLMIREATITIQAFTRGTLARRQYRLAVTERAAVLLQAVVRGWLARRVYGRVRAAVVLMQCCVRRRAAKRELLKLKAEARSVERFRELNKGMEVKLMQLQLRADQQARESHALRDTLQAERKAHGNELSALRGALVKLENQLQNQQPPPGSAPTEKEMHERRKTEEIASNEILRLTHELQALQVERDSLGKENEDLSARFLEQQKSLHECVAKAVAQASHSLTVELDEERRKYQGLLREFTRLEQRYDNLREMSMLTERPRGHRRTDSNQSLVLELLSPSASPVSPSFSGPPAFPVTTPFSGSSAVSCHEDMQRVSVTSLTHERRSWTGVDSPLDNLMENMGVAKDAAEKMTGEDLVHAYDAVRVANKFLEMQLRSQRTQEEELEARRLQVKRTSPDPSSSADQQYLMELLEVREQEVCRLRREVKELRPTVTLRRLLAQTGAVQVQLTVESSAPQAKDGTVTGLLECRKRDEAKLIKTLITDVKVDSGLSLPPGLAASVVFLCVRQADCSGDKARARSLCTAAVIAMKGVLKKHCNDVDMTTLWLKNTCLLTDLLTQHSSRQDGSIGPEELVSLTSDLGDLTRALSDLCIQAYQQLLSISESRLHPIIVPAMLESEMIPGLSGSGVKLGGSRKRAGSDPRPGGQCTGEAPTMAAVLRELGALHTALSRQALPPTLIEQAFRQLTHLLAASSLNSLLLRKDMCSWSRGLQIRYNLSLLEEWLRSRGLQAGGAVTLLEPLIQATQLLQMGKKTDADAEALVHTCTALSNQQIVKILTLYTPHSDLEERVTLNFIRKVQALLKERRDDQAPQLLLDVRRVFPVTFPYLPPPPLRADQLDIPDSLKISFLRRT</sequence>
<evidence type="ECO:0000256" key="4">
    <source>
        <dbReference type="ARBA" id="ARBA00022840"/>
    </source>
</evidence>
<comment type="similarity">
    <text evidence="1 9">Belongs to the TRAFAC class myosin-kinesin ATPase superfamily. Myosin family.</text>
</comment>
<evidence type="ECO:0000256" key="9">
    <source>
        <dbReference type="PROSITE-ProRule" id="PRU00782"/>
    </source>
</evidence>
<dbReference type="FunFam" id="1.10.10.820:FF:000001">
    <property type="entry name" value="Myosin heavy chain"/>
    <property type="match status" value="1"/>
</dbReference>
<keyword evidence="3 9" id="KW-0547">Nucleotide-binding</keyword>
<dbReference type="SMART" id="SM01132">
    <property type="entry name" value="DIL"/>
    <property type="match status" value="1"/>
</dbReference>
<comment type="caution">
    <text evidence="15">The sequence shown here is derived from an EMBL/GenBank/DDBJ whole genome shotgun (WGS) entry which is preliminary data.</text>
</comment>
<feature type="domain" description="Dilute" evidence="12">
    <location>
        <begin position="1360"/>
        <end position="1640"/>
    </location>
</feature>
<evidence type="ECO:0008006" key="17">
    <source>
        <dbReference type="Google" id="ProtNLM"/>
    </source>
</evidence>
<evidence type="ECO:0000256" key="5">
    <source>
        <dbReference type="ARBA" id="ARBA00023054"/>
    </source>
</evidence>
<keyword evidence="6 9" id="KW-0518">Myosin</keyword>
<reference evidence="15 16" key="1">
    <citation type="submission" date="2024-06" db="EMBL/GenBank/DDBJ databases">
        <authorList>
            <person name="Pan Q."/>
            <person name="Wen M."/>
            <person name="Jouanno E."/>
            <person name="Zahm M."/>
            <person name="Klopp C."/>
            <person name="Cabau C."/>
            <person name="Louis A."/>
            <person name="Berthelot C."/>
            <person name="Parey E."/>
            <person name="Roest Crollius H."/>
            <person name="Montfort J."/>
            <person name="Robinson-Rechavi M."/>
            <person name="Bouchez O."/>
            <person name="Lampietro C."/>
            <person name="Lopez Roques C."/>
            <person name="Donnadieu C."/>
            <person name="Postlethwait J."/>
            <person name="Bobe J."/>
            <person name="Verreycken H."/>
            <person name="Guiguen Y."/>
        </authorList>
    </citation>
    <scope>NUCLEOTIDE SEQUENCE [LARGE SCALE GENOMIC DNA]</scope>
    <source>
        <strain evidence="15">Up_M1</strain>
        <tissue evidence="15">Testis</tissue>
    </source>
</reference>
<keyword evidence="8 9" id="KW-0009">Actin-binding</keyword>
<keyword evidence="7 9" id="KW-0505">Motor protein</keyword>
<dbReference type="Pfam" id="PF01843">
    <property type="entry name" value="DIL"/>
    <property type="match status" value="1"/>
</dbReference>
<evidence type="ECO:0000259" key="12">
    <source>
        <dbReference type="PROSITE" id="PS51126"/>
    </source>
</evidence>
<dbReference type="PROSITE" id="PS51844">
    <property type="entry name" value="SH3_LIKE"/>
    <property type="match status" value="1"/>
</dbReference>
<dbReference type="Pfam" id="PF00063">
    <property type="entry name" value="Myosin_head"/>
    <property type="match status" value="1"/>
</dbReference>
<dbReference type="GO" id="GO:0016459">
    <property type="term" value="C:myosin complex"/>
    <property type="evidence" value="ECO:0007669"/>
    <property type="project" value="UniProtKB-KW"/>
</dbReference>
<gene>
    <name evidence="15" type="ORF">UPYG_G00035340</name>
</gene>
<dbReference type="InterPro" id="IPR036103">
    <property type="entry name" value="MYSc_Myo5"/>
</dbReference>
<dbReference type="GO" id="GO:0003774">
    <property type="term" value="F:cytoskeletal motor activity"/>
    <property type="evidence" value="ECO:0007669"/>
    <property type="project" value="UniProtKB-UniRule"/>
</dbReference>
<dbReference type="Gene3D" id="3.30.70.1590">
    <property type="match status" value="1"/>
</dbReference>
<feature type="region of interest" description="Actin-binding" evidence="9">
    <location>
        <begin position="646"/>
        <end position="668"/>
    </location>
</feature>
<proteinExistence type="inferred from homology"/>
<dbReference type="Proteomes" id="UP001557470">
    <property type="component" value="Unassembled WGS sequence"/>
</dbReference>
<feature type="domain" description="Myosin motor" evidence="13">
    <location>
        <begin position="69"/>
        <end position="768"/>
    </location>
</feature>
<accession>A0ABD0XQK4</accession>
<feature type="coiled-coil region" evidence="10">
    <location>
        <begin position="1172"/>
        <end position="1225"/>
    </location>
</feature>
<protein>
    <recommendedName>
        <fullName evidence="17">Unconventional myosin-Vb-like</fullName>
    </recommendedName>
</protein>
<evidence type="ECO:0000256" key="6">
    <source>
        <dbReference type="ARBA" id="ARBA00023123"/>
    </source>
</evidence>
<evidence type="ECO:0000313" key="16">
    <source>
        <dbReference type="Proteomes" id="UP001557470"/>
    </source>
</evidence>
<feature type="coiled-coil region" evidence="10">
    <location>
        <begin position="1003"/>
        <end position="1037"/>
    </location>
</feature>
<dbReference type="InterPro" id="IPR027417">
    <property type="entry name" value="P-loop_NTPase"/>
</dbReference>
<dbReference type="InterPro" id="IPR001609">
    <property type="entry name" value="Myosin_head_motor_dom-like"/>
</dbReference>
<evidence type="ECO:0000256" key="1">
    <source>
        <dbReference type="ARBA" id="ARBA00008314"/>
    </source>
</evidence>
<evidence type="ECO:0000256" key="2">
    <source>
        <dbReference type="ARBA" id="ARBA00022737"/>
    </source>
</evidence>
<evidence type="ECO:0000256" key="7">
    <source>
        <dbReference type="ARBA" id="ARBA00023175"/>
    </source>
</evidence>
<dbReference type="GO" id="GO:0005524">
    <property type="term" value="F:ATP binding"/>
    <property type="evidence" value="ECO:0007669"/>
    <property type="project" value="UniProtKB-UniRule"/>
</dbReference>
<dbReference type="CDD" id="cd15470">
    <property type="entry name" value="Myo5_CBD"/>
    <property type="match status" value="1"/>
</dbReference>
<feature type="region of interest" description="Disordered" evidence="11">
    <location>
        <begin position="979"/>
        <end position="1000"/>
    </location>
</feature>
<keyword evidence="5 10" id="KW-0175">Coiled coil</keyword>
<evidence type="ECO:0000313" key="15">
    <source>
        <dbReference type="EMBL" id="KAL1023009.1"/>
    </source>
</evidence>
<dbReference type="PANTHER" id="PTHR13140:SF853">
    <property type="entry name" value="UNCONVENTIONAL MYOSIN-VB ISOFORM X2"/>
    <property type="match status" value="1"/>
</dbReference>
<name>A0ABD0XQK4_UMBPY</name>